<feature type="region of interest" description="Disordered" evidence="2">
    <location>
        <begin position="522"/>
        <end position="572"/>
    </location>
</feature>
<dbReference type="GeneID" id="36408687"/>
<feature type="compositionally biased region" description="Basic and acidic residues" evidence="2">
    <location>
        <begin position="790"/>
        <end position="808"/>
    </location>
</feature>
<evidence type="ECO:0000256" key="2">
    <source>
        <dbReference type="SAM" id="MobiDB-lite"/>
    </source>
</evidence>
<feature type="compositionally biased region" description="Polar residues" evidence="2">
    <location>
        <begin position="474"/>
        <end position="499"/>
    </location>
</feature>
<feature type="coiled-coil region" evidence="1">
    <location>
        <begin position="108"/>
        <end position="135"/>
    </location>
</feature>
<feature type="compositionally biased region" description="Basic and acidic residues" evidence="2">
    <location>
        <begin position="307"/>
        <end position="316"/>
    </location>
</feature>
<feature type="compositionally biased region" description="Basic and acidic residues" evidence="2">
    <location>
        <begin position="830"/>
        <end position="850"/>
    </location>
</feature>
<feature type="region of interest" description="Disordered" evidence="2">
    <location>
        <begin position="961"/>
        <end position="995"/>
    </location>
</feature>
<feature type="region of interest" description="Disordered" evidence="2">
    <location>
        <begin position="1026"/>
        <end position="1091"/>
    </location>
</feature>
<keyword evidence="1" id="KW-0175">Coiled coil</keyword>
<feature type="region of interest" description="Disordered" evidence="2">
    <location>
        <begin position="1121"/>
        <end position="1162"/>
    </location>
</feature>
<feature type="region of interest" description="Disordered" evidence="2">
    <location>
        <begin position="286"/>
        <end position="316"/>
    </location>
</feature>
<feature type="compositionally biased region" description="Basic and acidic residues" evidence="2">
    <location>
        <begin position="698"/>
        <end position="723"/>
    </location>
</feature>
<evidence type="ECO:0000313" key="3">
    <source>
        <dbReference type="EMBL" id="CEG43437.1"/>
    </source>
</evidence>
<feature type="compositionally biased region" description="Basic and acidic residues" evidence="2">
    <location>
        <begin position="865"/>
        <end position="878"/>
    </location>
</feature>
<feature type="compositionally biased region" description="Polar residues" evidence="2">
    <location>
        <begin position="289"/>
        <end position="306"/>
    </location>
</feature>
<dbReference type="RefSeq" id="XP_024579806.1">
    <property type="nucleotide sequence ID" value="XM_024729428.1"/>
</dbReference>
<accession>A0A0P1AQN6</accession>
<sequence length="1269" mass="144006">MDKSLPSYEAAMRDAREYLRRRDLSSQEEIPLYFAWQRLYAAANANLSTNFLQETHDEFRSRQGSRLAPRRGVPPPLLTSFDKIRRTSAQASAFLRKSPSDVAIEMMARRYRREAEKLRSSRDDLINSLKEVEKRRKKVRFRKSTSILDDEDLLASSEDNFSDTETYISSRAQMENKARGFDKRMKNYFQGMRNSGLEDEDDDDFHAPPVLKAHATASTNKLSDNWMNDDSDDELGVAINPVKAELKSSTNPSVSKTANVAALEAQVADWRMPPDLNLKPLASKKETIRPSSATGSHQSQQSGSRESISEVVEKNDMKIDKNVNGQKENESHEILDQDVTGLVIENAKTLQNKEKLPASQDVDDHDIPPSPSGIDKRYSDMLSSSANITPLKSAFQQKLLQLTHAVGDMQVSIKGKKLQVTFSGAIDDEAADKENLSAEKSTGLSLKGNEVAEDHDTFDIPIIERVEMHERSHSSTGVRSQNEGENASRTQKNVESADSNAGGEDCLENDHLDILRGRQDSMYTNNGFTKQSSLSSADKPEKSENIDCQFKSTKQTEDALKRTPTPAGLGNDREANETIEDIEGRLFGKRVSQRIDADQETSRFKSNIADKGNVEASINVVVNLDALDNVLENDVESRESIVKNGRGLTFRQNSREMTQLYGGEGDENCSSKTAVTQEHHMADEEVGSQNGFEDYEHEESRSDDYSFSKKDVMHHDLQSERSRQGSQIAFDSRKKIPGEQHDRFDESVIDSQSTFRDHELATNYNEDDVSKRCDRKKQRKQCEPGSARSKPHDVTENELQSKSHDRAESIASSQRYMNGPIVQSDDVLDMDVRNSEDSDDAHSDHEHAADPCRYARNSASFGVSKGDKSTSHQRDNQTHRRQSLHKSSTDAARGWKPSMTSTNTSDLTQQKNQECDTQYLSDESDDTNVDNDIDQEMKMQDKSVTFIDDGVNKTVEHRHAVHHNASGRLLRSEQSARTQTRTARQSHSDCDQVVNNEVYNDEELCSDEELSYGEGSAPKPETLFQRYQDRRRNRTDRQSVASKTETRGRNWGSTHSKSTQPTLSDKRRVNTYDSSSDSQNDHDDRNERRVDHCSCSTHDCHSYRLSKSSPSNNRSNIQYAAHKGSHSSERSTSDVQNNRKARVKSQMRSNNATDRHPKGIVWPPGMEEECIARLGLDVHHPIAPPGLEHLVTDEQWADYWIWLHWYSSWQMWYLKNDKKLKRRSSEVKRGHHPADIKEAKYLRKKDCSNANWWVDVGSNEHKHRKDRCR</sequence>
<feature type="compositionally biased region" description="Polar residues" evidence="2">
    <location>
        <begin position="898"/>
        <end position="921"/>
    </location>
</feature>
<organism evidence="3 4">
    <name type="scientific">Plasmopara halstedii</name>
    <name type="common">Downy mildew of sunflower</name>
    <dbReference type="NCBI Taxonomy" id="4781"/>
    <lineage>
        <taxon>Eukaryota</taxon>
        <taxon>Sar</taxon>
        <taxon>Stramenopiles</taxon>
        <taxon>Oomycota</taxon>
        <taxon>Peronosporomycetes</taxon>
        <taxon>Peronosporales</taxon>
        <taxon>Peronosporaceae</taxon>
        <taxon>Plasmopara</taxon>
    </lineage>
</organism>
<dbReference type="EMBL" id="CCYD01000667">
    <property type="protein sequence ID" value="CEG43437.1"/>
    <property type="molecule type" value="Genomic_DNA"/>
</dbReference>
<feature type="compositionally biased region" description="Basic and acidic residues" evidence="2">
    <location>
        <begin position="731"/>
        <end position="746"/>
    </location>
</feature>
<dbReference type="OrthoDB" id="168506at2759"/>
<protein>
    <submittedName>
        <fullName evidence="3">Uncharacterized protein</fullName>
    </submittedName>
</protein>
<feature type="region of interest" description="Disordered" evidence="2">
    <location>
        <begin position="469"/>
        <end position="507"/>
    </location>
</feature>
<feature type="compositionally biased region" description="Polar residues" evidence="2">
    <location>
        <begin position="972"/>
        <end position="985"/>
    </location>
</feature>
<proteinExistence type="predicted"/>
<keyword evidence="4" id="KW-1185">Reference proteome</keyword>
<dbReference type="Proteomes" id="UP000054928">
    <property type="component" value="Unassembled WGS sequence"/>
</dbReference>
<evidence type="ECO:0000256" key="1">
    <source>
        <dbReference type="SAM" id="Coils"/>
    </source>
</evidence>
<evidence type="ECO:0000313" key="4">
    <source>
        <dbReference type="Proteomes" id="UP000054928"/>
    </source>
</evidence>
<dbReference type="STRING" id="4781.A0A0P1AQN6"/>
<name>A0A0P1AQN6_PLAHL</name>
<dbReference type="AlphaFoldDB" id="A0A0P1AQN6"/>
<feature type="compositionally biased region" description="Polar residues" evidence="2">
    <location>
        <begin position="522"/>
        <end position="536"/>
    </location>
</feature>
<feature type="compositionally biased region" description="Polar residues" evidence="2">
    <location>
        <begin position="1051"/>
        <end position="1063"/>
    </location>
</feature>
<reference evidence="4" key="1">
    <citation type="submission" date="2014-09" db="EMBL/GenBank/DDBJ databases">
        <authorList>
            <person name="Sharma Rahul"/>
            <person name="Thines Marco"/>
        </authorList>
    </citation>
    <scope>NUCLEOTIDE SEQUENCE [LARGE SCALE GENOMIC DNA]</scope>
</reference>
<feature type="region of interest" description="Disordered" evidence="2">
    <location>
        <begin position="678"/>
        <end position="930"/>
    </location>
</feature>
<feature type="compositionally biased region" description="Basic and acidic residues" evidence="2">
    <location>
        <begin position="1079"/>
        <end position="1091"/>
    </location>
</feature>